<evidence type="ECO:0000259" key="1">
    <source>
        <dbReference type="Pfam" id="PF02698"/>
    </source>
</evidence>
<name>A0A7W8QMJ6_9ACTN</name>
<dbReference type="CDD" id="cd06259">
    <property type="entry name" value="YdcF-like"/>
    <property type="match status" value="1"/>
</dbReference>
<keyword evidence="3" id="KW-1185">Reference proteome</keyword>
<organism evidence="2 3">
    <name type="scientific">Nocardiopsis composta</name>
    <dbReference type="NCBI Taxonomy" id="157465"/>
    <lineage>
        <taxon>Bacteria</taxon>
        <taxon>Bacillati</taxon>
        <taxon>Actinomycetota</taxon>
        <taxon>Actinomycetes</taxon>
        <taxon>Streptosporangiales</taxon>
        <taxon>Nocardiopsidaceae</taxon>
        <taxon>Nocardiopsis</taxon>
    </lineage>
</organism>
<dbReference type="Pfam" id="PF02698">
    <property type="entry name" value="DUF218"/>
    <property type="match status" value="1"/>
</dbReference>
<dbReference type="EMBL" id="JACHDB010000001">
    <property type="protein sequence ID" value="MBB5432543.1"/>
    <property type="molecule type" value="Genomic_DNA"/>
</dbReference>
<reference evidence="2 3" key="1">
    <citation type="submission" date="2020-08" db="EMBL/GenBank/DDBJ databases">
        <title>Sequencing the genomes of 1000 actinobacteria strains.</title>
        <authorList>
            <person name="Klenk H.-P."/>
        </authorList>
    </citation>
    <scope>NUCLEOTIDE SEQUENCE [LARGE SCALE GENOMIC DNA]</scope>
    <source>
        <strain evidence="2 3">DSM 44551</strain>
    </source>
</reference>
<accession>A0A7W8QMJ6</accession>
<dbReference type="GO" id="GO:0005886">
    <property type="term" value="C:plasma membrane"/>
    <property type="evidence" value="ECO:0007669"/>
    <property type="project" value="TreeGrafter"/>
</dbReference>
<dbReference type="AlphaFoldDB" id="A0A7W8QMJ6"/>
<dbReference type="InterPro" id="IPR051599">
    <property type="entry name" value="Cell_Envelope_Assoc"/>
</dbReference>
<dbReference type="InterPro" id="IPR003848">
    <property type="entry name" value="DUF218"/>
</dbReference>
<dbReference type="PANTHER" id="PTHR30336">
    <property type="entry name" value="INNER MEMBRANE PROTEIN, PROBABLE PERMEASE"/>
    <property type="match status" value="1"/>
</dbReference>
<comment type="caution">
    <text evidence="2">The sequence shown here is derived from an EMBL/GenBank/DDBJ whole genome shotgun (WGS) entry which is preliminary data.</text>
</comment>
<feature type="domain" description="DUF218" evidence="1">
    <location>
        <begin position="44"/>
        <end position="182"/>
    </location>
</feature>
<proteinExistence type="predicted"/>
<dbReference type="RefSeq" id="WP_184392098.1">
    <property type="nucleotide sequence ID" value="NZ_BAAAJD010000043.1"/>
</dbReference>
<sequence>MRIAKQAGLALGGAALAAAAPTAWVYARAAGRRFAPEDVPERPVAIVLGAAMWPQGPSPLLARRLDLAVRLHRAGRVRAVLVSGDNRPCSGNETDGMVDYLIEAGVPERAVAADPHGYRTWDSCVRARDVYGVDAAVMVTQAFHLPRAVALARAAGIDAVGVGDASSRARSRSTTTGYLREVGASAKALRDALLRPGPAVAEEARQEARDVLHVALGLAVRG</sequence>
<evidence type="ECO:0000313" key="2">
    <source>
        <dbReference type="EMBL" id="MBB5432543.1"/>
    </source>
</evidence>
<protein>
    <submittedName>
        <fullName evidence="2">Vancomycin permeability regulator SanA</fullName>
    </submittedName>
</protein>
<gene>
    <name evidence="2" type="ORF">HDA36_002627</name>
</gene>
<evidence type="ECO:0000313" key="3">
    <source>
        <dbReference type="Proteomes" id="UP000572635"/>
    </source>
</evidence>
<dbReference type="Proteomes" id="UP000572635">
    <property type="component" value="Unassembled WGS sequence"/>
</dbReference>
<dbReference type="PANTHER" id="PTHR30336:SF6">
    <property type="entry name" value="INTEGRAL MEMBRANE PROTEIN"/>
    <property type="match status" value="1"/>
</dbReference>